<feature type="domain" description="N-acetyltransferase" evidence="2">
    <location>
        <begin position="348"/>
        <end position="492"/>
    </location>
</feature>
<dbReference type="Pfam" id="PF13302">
    <property type="entry name" value="Acetyltransf_3"/>
    <property type="match status" value="1"/>
</dbReference>
<dbReference type="STRING" id="1349767.GJA_935"/>
<dbReference type="eggNOG" id="COG3980">
    <property type="taxonomic scope" value="Bacteria"/>
</dbReference>
<dbReference type="InterPro" id="IPR000182">
    <property type="entry name" value="GNAT_dom"/>
</dbReference>
<dbReference type="KEGG" id="jag:GJA_935"/>
<dbReference type="PATRIC" id="fig|1349767.4.peg.2671"/>
<dbReference type="InterPro" id="IPR020023">
    <property type="entry name" value="PseG"/>
</dbReference>
<accession>W0V143</accession>
<evidence type="ECO:0000313" key="4">
    <source>
        <dbReference type="Proteomes" id="UP000027604"/>
    </source>
</evidence>
<organism evidence="3 4">
    <name type="scientific">Janthinobacterium agaricidamnosum NBRC 102515 = DSM 9628</name>
    <dbReference type="NCBI Taxonomy" id="1349767"/>
    <lineage>
        <taxon>Bacteria</taxon>
        <taxon>Pseudomonadati</taxon>
        <taxon>Pseudomonadota</taxon>
        <taxon>Betaproteobacteria</taxon>
        <taxon>Burkholderiales</taxon>
        <taxon>Oxalobacteraceae</taxon>
        <taxon>Janthinobacterium</taxon>
    </lineage>
</organism>
<dbReference type="GO" id="GO:0016747">
    <property type="term" value="F:acyltransferase activity, transferring groups other than amino-acyl groups"/>
    <property type="evidence" value="ECO:0007669"/>
    <property type="project" value="InterPro"/>
</dbReference>
<evidence type="ECO:0000259" key="2">
    <source>
        <dbReference type="PROSITE" id="PS51186"/>
    </source>
</evidence>
<dbReference type="Gene3D" id="3.40.50.2000">
    <property type="entry name" value="Glycogen Phosphorylase B"/>
    <property type="match status" value="1"/>
</dbReference>
<name>W0V143_9BURK</name>
<evidence type="ECO:0000313" key="3">
    <source>
        <dbReference type="EMBL" id="CDG81591.1"/>
    </source>
</evidence>
<dbReference type="InterPro" id="IPR016181">
    <property type="entry name" value="Acyl_CoA_acyltransferase"/>
</dbReference>
<dbReference type="Gene3D" id="3.40.50.11190">
    <property type="match status" value="1"/>
</dbReference>
<dbReference type="PANTHER" id="PTHR43415">
    <property type="entry name" value="SPERMIDINE N(1)-ACETYLTRANSFERASE"/>
    <property type="match status" value="1"/>
</dbReference>
<dbReference type="SUPFAM" id="SSF53756">
    <property type="entry name" value="UDP-Glycosyltransferase/glycogen phosphorylase"/>
    <property type="match status" value="1"/>
</dbReference>
<sequence length="492" mass="54123">MRCATLADALRSRGATVTFVCRDLPGNYIAWLEARNFEVVKLAAPLPLASAVHGAYLPVHLPWLGVSLDQEIAEVRRALADLPLQDWIIVDHYALDQQWERQVQPFTRSIMVIDDLADRRHDCNVLLDQNYYRDMQQRYDNLLPPSCKKLLGPAYALLRDEFASRRAGLKPRSGAVERVLVFFGGVDADNYTGATIAALAGADRPQVQVDVVIGAGHPARAAIEAACERYGYSCHVQTPRMAELMAGADLAIGAGGTATWERCCLGLPALTLCIADNQRQLVDDAALAGLIYAPQIDQRHSMEQGLRQHYLALLDNQGLRGFLSQQSHDVVDGRGAARVARAMGSHGIVLRQAQVADSADLMAWRNHPSIRAVSRNSAPIMADQHQAWFDAVLRDEQRILLIGQHADGQAVGVVRFDLHEDSAEVSIYLVPGASGRGLGAELLASAEQWLSKNRSDITIIRAEVLGDNQPSHRLFLTGSYVRDSTRYFKKVN</sequence>
<dbReference type="Proteomes" id="UP000027604">
    <property type="component" value="Chromosome I"/>
</dbReference>
<evidence type="ECO:0000256" key="1">
    <source>
        <dbReference type="PIRSR" id="PIRSR620023-2"/>
    </source>
</evidence>
<dbReference type="EMBL" id="HG322949">
    <property type="protein sequence ID" value="CDG81591.1"/>
    <property type="molecule type" value="Genomic_DNA"/>
</dbReference>
<keyword evidence="3" id="KW-0808">Transferase</keyword>
<dbReference type="eggNOG" id="COG1670">
    <property type="taxonomic scope" value="Bacteria"/>
</dbReference>
<dbReference type="Gene3D" id="3.40.630.30">
    <property type="match status" value="1"/>
</dbReference>
<dbReference type="HOGENOM" id="CLU_023406_0_1_4"/>
<gene>
    <name evidence="3" type="ORF">GJA_935</name>
</gene>
<protein>
    <submittedName>
        <fullName evidence="3">Acetyltransferase family protein</fullName>
    </submittedName>
</protein>
<dbReference type="SUPFAM" id="SSF55729">
    <property type="entry name" value="Acyl-CoA N-acyltransferases (Nat)"/>
    <property type="match status" value="1"/>
</dbReference>
<dbReference type="PROSITE" id="PS51186">
    <property type="entry name" value="GNAT"/>
    <property type="match status" value="1"/>
</dbReference>
<dbReference type="AlphaFoldDB" id="W0V143"/>
<proteinExistence type="predicted"/>
<dbReference type="PANTHER" id="PTHR43415:SF3">
    <property type="entry name" value="GNAT-FAMILY ACETYLTRANSFERASE"/>
    <property type="match status" value="1"/>
</dbReference>
<reference evidence="3 4" key="1">
    <citation type="journal article" date="2015" name="Genome Announc.">
        <title>Genome Sequence of Mushroom Soft-Rot Pathogen Janthinobacterium agaricidamnosum.</title>
        <authorList>
            <person name="Graupner K."/>
            <person name="Lackner G."/>
            <person name="Hertweck C."/>
        </authorList>
    </citation>
    <scope>NUCLEOTIDE SEQUENCE [LARGE SCALE GENOMIC DNA]</scope>
    <source>
        <strain evidence="4">NBRC 102515 / DSM 9628</strain>
    </source>
</reference>
<feature type="binding site" evidence="1">
    <location>
        <position position="159"/>
    </location>
    <ligand>
        <name>substrate</name>
    </ligand>
</feature>
<dbReference type="NCBIfam" id="TIGR03590">
    <property type="entry name" value="PseG"/>
    <property type="match status" value="1"/>
</dbReference>
<keyword evidence="4" id="KW-1185">Reference proteome</keyword>
<feature type="binding site" evidence="1">
    <location>
        <position position="261"/>
    </location>
    <ligand>
        <name>substrate</name>
    </ligand>
</feature>